<dbReference type="PANTHER" id="PTHR47642:SF5">
    <property type="entry name" value="ATP-DEPENDENT DNA HELICASE"/>
    <property type="match status" value="1"/>
</dbReference>
<evidence type="ECO:0000313" key="2">
    <source>
        <dbReference type="Proteomes" id="UP000507470"/>
    </source>
</evidence>
<evidence type="ECO:0000313" key="1">
    <source>
        <dbReference type="EMBL" id="CAC5411251.1"/>
    </source>
</evidence>
<keyword evidence="2" id="KW-1185">Reference proteome</keyword>
<name>A0A6J8DUV2_MYTCO</name>
<protein>
    <recommendedName>
        <fullName evidence="3">Helitron helicase-like domain-containing protein</fullName>
    </recommendedName>
</protein>
<dbReference type="EMBL" id="CACVKT020007840">
    <property type="protein sequence ID" value="CAC5411251.1"/>
    <property type="molecule type" value="Genomic_DNA"/>
</dbReference>
<accession>A0A6J8DUV2</accession>
<evidence type="ECO:0008006" key="3">
    <source>
        <dbReference type="Google" id="ProtNLM"/>
    </source>
</evidence>
<gene>
    <name evidence="1" type="ORF">MCOR_44365</name>
</gene>
<dbReference type="Proteomes" id="UP000507470">
    <property type="component" value="Unassembled WGS sequence"/>
</dbReference>
<dbReference type="AlphaFoldDB" id="A0A6J8DUV2"/>
<organism evidence="1 2">
    <name type="scientific">Mytilus coruscus</name>
    <name type="common">Sea mussel</name>
    <dbReference type="NCBI Taxonomy" id="42192"/>
    <lineage>
        <taxon>Eukaryota</taxon>
        <taxon>Metazoa</taxon>
        <taxon>Spiralia</taxon>
        <taxon>Lophotrochozoa</taxon>
        <taxon>Mollusca</taxon>
        <taxon>Bivalvia</taxon>
        <taxon>Autobranchia</taxon>
        <taxon>Pteriomorphia</taxon>
        <taxon>Mytilida</taxon>
        <taxon>Mytiloidea</taxon>
        <taxon>Mytilidae</taxon>
        <taxon>Mytilinae</taxon>
        <taxon>Mytilus</taxon>
    </lineage>
</organism>
<proteinExistence type="predicted"/>
<dbReference type="OrthoDB" id="416437at2759"/>
<sequence>MPSSVCAKCEKDKILLPQVPIQPDSHYSITEKGSKISLCRQCSEFVKKSTAHYNFFNNFSCIPPCIKLLDNYGQYRNLSIGTLFCSTFRTQGYTYVHMHVKLSCGPSPAGKEGMLGILHNSEDIPSGNNVLKPSLQWLKKHNVMYSSYLANFEIIPGHFTAKYVHNSFPGMPQCTTDITFEGTGQISQSEIKQSSRLIIPSENVVPPISNGDSYVVGESVSRTVHQSNGSDFKPTAKLLSSDENLEAKVFPHLFPDGHGSWSKQKQALTLGQYHKHRLMHMDRRWANDKFYLFFAFDRNMKQRFCLIQKYQPYQISIERISQQQMKLGKLKRFIYDKYGHVLPASVTKGLATNQCKYGFPYSLRDDDGYAADNLRYEYKRLNPQDSRVVSYNPYILYMWDAHINVQHVTRSGLEKYLVKYVAKVEPTFGLTVKDNHVSSYFETRIVGAPEAAAAVMSHHFVSSTRQVIFIDTNLKSERRVLKPYEQLQTSEGDGTDIFIKGPRDFCEQRPSTDICSNLTLVEYLSDCEIFTFRSKIPKNRQSNIYTDVQARYVVRRIKSLIPRYRFLTPLDSEAFYFQTLLLNVSYRSENELLSQENTSQTFKEECYLKSLFDASDALDIVFSELLILNAALLINGRTVHSFFKLDPELNTSLGYNDNTWQVHLLLK</sequence>
<reference evidence="1 2" key="1">
    <citation type="submission" date="2020-06" db="EMBL/GenBank/DDBJ databases">
        <authorList>
            <person name="Li R."/>
            <person name="Bekaert M."/>
        </authorList>
    </citation>
    <scope>NUCLEOTIDE SEQUENCE [LARGE SCALE GENOMIC DNA]</scope>
    <source>
        <strain evidence="2">wild</strain>
    </source>
</reference>
<dbReference type="PANTHER" id="PTHR47642">
    <property type="entry name" value="ATP-DEPENDENT DNA HELICASE"/>
    <property type="match status" value="1"/>
</dbReference>
<dbReference type="InterPro" id="IPR051055">
    <property type="entry name" value="PIF1_helicase"/>
</dbReference>